<dbReference type="RefSeq" id="WP_219480076.1">
    <property type="nucleotide sequence ID" value="NZ_JABZTD010000071.1"/>
</dbReference>
<dbReference type="InterPro" id="IPR023974">
    <property type="entry name" value="HxsD"/>
</dbReference>
<evidence type="ECO:0000313" key="2">
    <source>
        <dbReference type="Proteomes" id="UP000788426"/>
    </source>
</evidence>
<dbReference type="EMBL" id="JAHXCT010000002">
    <property type="protein sequence ID" value="MBW4768885.1"/>
    <property type="molecule type" value="Genomic_DNA"/>
</dbReference>
<protein>
    <submittedName>
        <fullName evidence="1">His-Xaa-Ser system protein HxsD</fullName>
    </submittedName>
</protein>
<accession>A0ABS6YBF8</accession>
<dbReference type="NCBIfam" id="TIGR03976">
    <property type="entry name" value="chp_LLNDYxLRE"/>
    <property type="match status" value="1"/>
</dbReference>
<keyword evidence="2" id="KW-1185">Reference proteome</keyword>
<proteinExistence type="predicted"/>
<gene>
    <name evidence="1" type="primary">hxsD</name>
    <name evidence="1" type="ORF">KZO38_03805</name>
</gene>
<organism evidence="1 2">
    <name type="scientific">Hoylesella nanceiensis</name>
    <dbReference type="NCBI Taxonomy" id="425941"/>
    <lineage>
        <taxon>Bacteria</taxon>
        <taxon>Pseudomonadati</taxon>
        <taxon>Bacteroidota</taxon>
        <taxon>Bacteroidia</taxon>
        <taxon>Bacteroidales</taxon>
        <taxon>Prevotellaceae</taxon>
        <taxon>Hoylesella</taxon>
    </lineage>
</organism>
<sequence>MDVLKIPLKVIDGNKMQLDLDLQVYSIETIDAAAYKFTDNFYIFKSVEPDDKKIIHLLFEAKGENVIKESTVKQFCNELLDQQVRFHVNKQFGHIRDLIVEEAFKPVNS</sequence>
<comment type="caution">
    <text evidence="1">The sequence shown here is derived from an EMBL/GenBank/DDBJ whole genome shotgun (WGS) entry which is preliminary data.</text>
</comment>
<dbReference type="Proteomes" id="UP000788426">
    <property type="component" value="Unassembled WGS sequence"/>
</dbReference>
<evidence type="ECO:0000313" key="1">
    <source>
        <dbReference type="EMBL" id="MBW4768885.1"/>
    </source>
</evidence>
<reference evidence="1 2" key="1">
    <citation type="submission" date="2021-07" db="EMBL/GenBank/DDBJ databases">
        <title>Genomic diversity and antimicrobial resistance of Prevotella spp. isolated from chronic lung disease airways.</title>
        <authorList>
            <person name="Webb K.A."/>
            <person name="Olagoke O.S."/>
            <person name="Baird T."/>
            <person name="Neill J."/>
            <person name="Pham A."/>
            <person name="Wells T.J."/>
            <person name="Ramsay K.A."/>
            <person name="Bell S.C."/>
            <person name="Sarovich D.S."/>
            <person name="Price E.P."/>
        </authorList>
    </citation>
    <scope>NUCLEOTIDE SEQUENCE [LARGE SCALE GENOMIC DNA]</scope>
    <source>
        <strain evidence="1 2">SCHI0011.S.12</strain>
    </source>
</reference>
<name>A0ABS6YBF8_9BACT</name>